<dbReference type="OrthoDB" id="10017821at2"/>
<keyword evidence="1" id="KW-0812">Transmembrane</keyword>
<dbReference type="EMBL" id="FQVQ01000017">
    <property type="protein sequence ID" value="SHF74125.1"/>
    <property type="molecule type" value="Genomic_DNA"/>
</dbReference>
<proteinExistence type="predicted"/>
<dbReference type="RefSeq" id="WP_073365035.1">
    <property type="nucleotide sequence ID" value="NZ_FQVQ01000017.1"/>
</dbReference>
<accession>A0A1M5E4J9</accession>
<keyword evidence="1" id="KW-0472">Membrane</keyword>
<dbReference type="AlphaFoldDB" id="A0A1M5E4J9"/>
<evidence type="ECO:0000256" key="1">
    <source>
        <dbReference type="SAM" id="Phobius"/>
    </source>
</evidence>
<name>A0A1M5E4J9_9FLAO</name>
<sequence length="119" mass="13690">MKRILITIILILLMICVNAFLLHEIENYNMDYYHGKDNGAFVQFESILVFAILFYFFLSKQKKIINAFIGLGVGIVGGITSYLIVFQGVLFPIIACLIIITVFVLKETVQRIIEKKNRR</sequence>
<evidence type="ECO:0000313" key="3">
    <source>
        <dbReference type="Proteomes" id="UP000184147"/>
    </source>
</evidence>
<reference evidence="2 3" key="1">
    <citation type="submission" date="2016-11" db="EMBL/GenBank/DDBJ databases">
        <authorList>
            <person name="Jaros S."/>
            <person name="Januszkiewicz K."/>
            <person name="Wedrychowicz H."/>
        </authorList>
    </citation>
    <scope>NUCLEOTIDE SEQUENCE [LARGE SCALE GENOMIC DNA]</scope>
    <source>
        <strain evidence="2 3">DSM 25660</strain>
    </source>
</reference>
<feature type="transmembrane region" description="Helical" evidence="1">
    <location>
        <begin position="65"/>
        <end position="84"/>
    </location>
</feature>
<keyword evidence="3" id="KW-1185">Reference proteome</keyword>
<feature type="transmembrane region" description="Helical" evidence="1">
    <location>
        <begin position="39"/>
        <end position="58"/>
    </location>
</feature>
<keyword evidence="1" id="KW-1133">Transmembrane helix</keyword>
<dbReference type="Proteomes" id="UP000184147">
    <property type="component" value="Unassembled WGS sequence"/>
</dbReference>
<feature type="transmembrane region" description="Helical" evidence="1">
    <location>
        <begin position="90"/>
        <end position="109"/>
    </location>
</feature>
<dbReference type="STRING" id="1124188.SAMN05444377_11761"/>
<evidence type="ECO:0000313" key="2">
    <source>
        <dbReference type="EMBL" id="SHF74125.1"/>
    </source>
</evidence>
<organism evidence="2 3">
    <name type="scientific">Flavobacterium fontis</name>
    <dbReference type="NCBI Taxonomy" id="1124188"/>
    <lineage>
        <taxon>Bacteria</taxon>
        <taxon>Pseudomonadati</taxon>
        <taxon>Bacteroidota</taxon>
        <taxon>Flavobacteriia</taxon>
        <taxon>Flavobacteriales</taxon>
        <taxon>Flavobacteriaceae</taxon>
        <taxon>Flavobacterium</taxon>
    </lineage>
</organism>
<gene>
    <name evidence="2" type="ORF">SAMN05444377_11761</name>
</gene>
<protein>
    <submittedName>
        <fullName evidence="2">Uncharacterized protein</fullName>
    </submittedName>
</protein>